<dbReference type="CDD" id="cd03249">
    <property type="entry name" value="ABC_MTABC3_MDL1_MDL2"/>
    <property type="match status" value="1"/>
</dbReference>
<evidence type="ECO:0000256" key="1">
    <source>
        <dbReference type="ARBA" id="ARBA00004141"/>
    </source>
</evidence>
<evidence type="ECO:0000259" key="9">
    <source>
        <dbReference type="PROSITE" id="PS50893"/>
    </source>
</evidence>
<evidence type="ECO:0000256" key="6">
    <source>
        <dbReference type="ARBA" id="ARBA00023136"/>
    </source>
</evidence>
<dbReference type="PANTHER" id="PTHR24221:SF617">
    <property type="entry name" value="P-GLYCOPROTEIN RELATED"/>
    <property type="match status" value="1"/>
</dbReference>
<dbReference type="InterPro" id="IPR017871">
    <property type="entry name" value="ABC_transporter-like_CS"/>
</dbReference>
<dbReference type="SUPFAM" id="SSF90123">
    <property type="entry name" value="ABC transporter transmembrane region"/>
    <property type="match status" value="2"/>
</dbReference>
<dbReference type="InterPro" id="IPR036640">
    <property type="entry name" value="ABC1_TM_sf"/>
</dbReference>
<dbReference type="Pfam" id="PF00005">
    <property type="entry name" value="ABC_tran"/>
    <property type="match status" value="2"/>
</dbReference>
<dbReference type="InterPro" id="IPR003593">
    <property type="entry name" value="AAA+_ATPase"/>
</dbReference>
<dbReference type="Gene3D" id="1.20.1560.10">
    <property type="entry name" value="ABC transporter type 1, transmembrane domain"/>
    <property type="match status" value="1"/>
</dbReference>
<feature type="transmembrane region" description="Helical" evidence="8">
    <location>
        <begin position="339"/>
        <end position="364"/>
    </location>
</feature>
<evidence type="ECO:0000256" key="8">
    <source>
        <dbReference type="SAM" id="Phobius"/>
    </source>
</evidence>
<dbReference type="Gene3D" id="3.40.50.300">
    <property type="entry name" value="P-loop containing nucleotide triphosphate hydrolases"/>
    <property type="match status" value="2"/>
</dbReference>
<feature type="transmembrane region" description="Helical" evidence="8">
    <location>
        <begin position="758"/>
        <end position="779"/>
    </location>
</feature>
<feature type="transmembrane region" description="Helical" evidence="8">
    <location>
        <begin position="126"/>
        <end position="148"/>
    </location>
</feature>
<dbReference type="FunFam" id="3.40.50.300:FF:002283">
    <property type="entry name" value="p-GlycoProtein related"/>
    <property type="match status" value="1"/>
</dbReference>
<comment type="subcellular location">
    <subcellularLocation>
        <location evidence="1">Membrane</location>
        <topology evidence="1">Multi-pass membrane protein</topology>
    </subcellularLocation>
</comment>
<dbReference type="FunFam" id="1.20.1560.10:FF:000299">
    <property type="entry name" value="Uncharacterized protein"/>
    <property type="match status" value="1"/>
</dbReference>
<keyword evidence="3" id="KW-0547">Nucleotide-binding</keyword>
<feature type="domain" description="ABC transporter" evidence="9">
    <location>
        <begin position="1028"/>
        <end position="1264"/>
    </location>
</feature>
<comment type="caution">
    <text evidence="11">The sequence shown here is derived from an EMBL/GenBank/DDBJ whole genome shotgun (WGS) entry which is preliminary data.</text>
</comment>
<dbReference type="GO" id="GO:0016887">
    <property type="term" value="F:ATP hydrolysis activity"/>
    <property type="evidence" value="ECO:0007669"/>
    <property type="project" value="InterPro"/>
</dbReference>
<feature type="domain" description="ABC transmembrane type-1" evidence="10">
    <location>
        <begin position="758"/>
        <end position="997"/>
    </location>
</feature>
<accession>A0AAV5VFJ4</accession>
<feature type="region of interest" description="Disordered" evidence="7">
    <location>
        <begin position="1"/>
        <end position="36"/>
    </location>
</feature>
<dbReference type="PROSITE" id="PS50929">
    <property type="entry name" value="ABC_TM1F"/>
    <property type="match status" value="2"/>
</dbReference>
<feature type="transmembrane region" description="Helical" evidence="8">
    <location>
        <begin position="230"/>
        <end position="249"/>
    </location>
</feature>
<dbReference type="CDD" id="cd18577">
    <property type="entry name" value="ABC_6TM_Pgp_ABCB1_D1_like"/>
    <property type="match status" value="1"/>
</dbReference>
<gene>
    <name evidence="11" type="ORF">PFISCL1PPCAC_8285</name>
</gene>
<keyword evidence="2 8" id="KW-0812">Transmembrane</keyword>
<evidence type="ECO:0000256" key="4">
    <source>
        <dbReference type="ARBA" id="ARBA00022840"/>
    </source>
</evidence>
<evidence type="ECO:0000259" key="10">
    <source>
        <dbReference type="PROSITE" id="PS50929"/>
    </source>
</evidence>
<feature type="domain" description="ABC transmembrane type-1" evidence="10">
    <location>
        <begin position="82"/>
        <end position="372"/>
    </location>
</feature>
<keyword evidence="5 8" id="KW-1133">Transmembrane helix</keyword>
<dbReference type="FunFam" id="1.20.1560.10:FF:000361">
    <property type="entry name" value="Uncharacterized protein"/>
    <property type="match status" value="1"/>
</dbReference>
<feature type="transmembrane region" description="Helical" evidence="8">
    <location>
        <begin position="833"/>
        <end position="851"/>
    </location>
</feature>
<dbReference type="InterPro" id="IPR027417">
    <property type="entry name" value="P-loop_NTPase"/>
</dbReference>
<dbReference type="PANTHER" id="PTHR24221">
    <property type="entry name" value="ATP-BINDING CASSETTE SUB-FAMILY B"/>
    <property type="match status" value="1"/>
</dbReference>
<proteinExistence type="predicted"/>
<dbReference type="AlphaFoldDB" id="A0AAV5VFJ4"/>
<feature type="compositionally biased region" description="Low complexity" evidence="7">
    <location>
        <begin position="17"/>
        <end position="32"/>
    </location>
</feature>
<dbReference type="PROSITE" id="PS50893">
    <property type="entry name" value="ABC_TRANSPORTER_2"/>
    <property type="match status" value="2"/>
</dbReference>
<dbReference type="PROSITE" id="PS00211">
    <property type="entry name" value="ABC_TRANSPORTER_1"/>
    <property type="match status" value="2"/>
</dbReference>
<dbReference type="GO" id="GO:0016020">
    <property type="term" value="C:membrane"/>
    <property type="evidence" value="ECO:0007669"/>
    <property type="project" value="UniProtKB-SubCell"/>
</dbReference>
<keyword evidence="12" id="KW-1185">Reference proteome</keyword>
<sequence length="1268" mass="138979">LEQGCAMASEDWKKFESTSSSPSISTETSTPIPEKEKEKSFLKKLVQGLLGAEDDDDIANANAVSFTELFRYANRRDVVLMIFGICCSICEGIILSSLNVFVGFVFTLYISTKDPVGNTDFIRSVYVWVFCYLGVGIIVYIFATLEYLSLSWASERITARIKIIFIKSVLGQDSNFLDTTSSGALSNQLNSNIERIREGLGDKIGMLCRSASLYVSAVTVAFILDWRIALIMVWTGPICVLSMALTPMFTSSSVAEGLKITEDANGLAEECILNMKTVAACNGEETMIEKYGGILRNGLKPSLKVGAISGFFEGLFFFILYVFYVAGFWFGTTGYHNGIIANSGTVMSVVNLLMYSSYLLGLLGPHMMAVLKARAAAAVVYQTIDKVPEIDASSEEGLELEHSSKVSIEFEGVHFSYKSRSTPVLQGLSWSVKAGETVALVGQSGCGKSTSIGLITRMLQSCGGTIRVNGHLIELYNVRKLRKMIGVVSQEPSLFNGTIRENIRLGRKLSEDEIERAARTANAHEFISHLEKGYDTLLGPAGVALSGGQKQRIAIARAIVTDPSILLLDEATSALDSKSERVVQLALQRASAGRTTVVIAHRLSTIKDASRVYVISEGKVVEEGGYEELREKPDGVFARMLSMQDVTTNRNDIVKEDVQRSDPFVRQRSILSSIRSTATLTDVGVPEGKEEEAEFPHIDGGLWRLLTGYKSHVLKQIAVSVFRGMEMVVLVFVANIVYRTMNEDDYYTLMLISNFGQLVIGLLTWGAIFASRVTGAWVSESILTDLRLKCFSSIIHRPIKYFDRSQTSPAACSVMLSQQVPLVSAPIDYRASLVYENSAATIVMIILSFCFCWPNGFVALFVATVFMSSFIILERLSDKANTAVDTIDTSAELAVEIFEHTKTIQVLSVEEFFIHNFEEILEKRRKPLLKKTLCRALVHALSQAFSFFADFMATGLGSLLIYSGYVSALQVYTSEMCVVMVGWAVMMMSGSFNDLISSKAATKKMFALIDPSWNERRDGEEPDLTGSLAFKNVSFAYPSRPAHTVASKLNFSLRKGESLALVGPSGGGKSTVVNLLERFYEPTGGKIELDSNLLSKMSCKHLRSNVALVGQEPVLFRGTIQENITLGMKDISIEGVMEACRSANAAHFIEHFPMGYDTVVGEKGGSLSGGQKQRIAIARALIRNPKIILLDEATSALDTQSEKAVKKALEATAIGRTSITIAHRLDTISNCDRICFVESGKIVETGTHDELIEADGKYAALVREQTLS</sequence>
<dbReference type="Pfam" id="PF00664">
    <property type="entry name" value="ABC_membrane"/>
    <property type="match status" value="2"/>
</dbReference>
<dbReference type="GO" id="GO:0140359">
    <property type="term" value="F:ABC-type transporter activity"/>
    <property type="evidence" value="ECO:0007669"/>
    <property type="project" value="InterPro"/>
</dbReference>
<protein>
    <recommendedName>
        <fullName evidence="13">ABC transporter ATP-binding protein</fullName>
    </recommendedName>
</protein>
<feature type="transmembrane region" description="Helical" evidence="8">
    <location>
        <begin position="717"/>
        <end position="738"/>
    </location>
</feature>
<reference evidence="11" key="1">
    <citation type="submission" date="2023-10" db="EMBL/GenBank/DDBJ databases">
        <title>Genome assembly of Pristionchus species.</title>
        <authorList>
            <person name="Yoshida K."/>
            <person name="Sommer R.J."/>
        </authorList>
    </citation>
    <scope>NUCLEOTIDE SEQUENCE</scope>
    <source>
        <strain evidence="11">RS5133</strain>
    </source>
</reference>
<feature type="transmembrane region" description="Helical" evidence="8">
    <location>
        <begin position="971"/>
        <end position="996"/>
    </location>
</feature>
<feature type="non-terminal residue" evidence="11">
    <location>
        <position position="1"/>
    </location>
</feature>
<dbReference type="SUPFAM" id="SSF52540">
    <property type="entry name" value="P-loop containing nucleoside triphosphate hydrolases"/>
    <property type="match status" value="2"/>
</dbReference>
<feature type="transmembrane region" description="Helical" evidence="8">
    <location>
        <begin position="78"/>
        <end position="106"/>
    </location>
</feature>
<evidence type="ECO:0000256" key="3">
    <source>
        <dbReference type="ARBA" id="ARBA00022741"/>
    </source>
</evidence>
<feature type="domain" description="ABC transporter" evidence="9">
    <location>
        <begin position="408"/>
        <end position="642"/>
    </location>
</feature>
<evidence type="ECO:0000256" key="7">
    <source>
        <dbReference type="SAM" id="MobiDB-lite"/>
    </source>
</evidence>
<dbReference type="Proteomes" id="UP001432322">
    <property type="component" value="Unassembled WGS sequence"/>
</dbReference>
<name>A0AAV5VFJ4_9BILA</name>
<dbReference type="SMART" id="SM00382">
    <property type="entry name" value="AAA"/>
    <property type="match status" value="2"/>
</dbReference>
<dbReference type="InterPro" id="IPR011527">
    <property type="entry name" value="ABC1_TM_dom"/>
</dbReference>
<dbReference type="GO" id="GO:0005524">
    <property type="term" value="F:ATP binding"/>
    <property type="evidence" value="ECO:0007669"/>
    <property type="project" value="UniProtKB-KW"/>
</dbReference>
<evidence type="ECO:0000256" key="5">
    <source>
        <dbReference type="ARBA" id="ARBA00022989"/>
    </source>
</evidence>
<dbReference type="InterPro" id="IPR039421">
    <property type="entry name" value="Type_1_exporter"/>
</dbReference>
<dbReference type="FunFam" id="3.40.50.300:FF:005565">
    <property type="entry name" value="Uncharacterized protein"/>
    <property type="match status" value="1"/>
</dbReference>
<evidence type="ECO:0000256" key="2">
    <source>
        <dbReference type="ARBA" id="ARBA00022692"/>
    </source>
</evidence>
<feature type="transmembrane region" description="Helical" evidence="8">
    <location>
        <begin position="933"/>
        <end position="965"/>
    </location>
</feature>
<feature type="transmembrane region" description="Helical" evidence="8">
    <location>
        <begin position="305"/>
        <end position="327"/>
    </location>
</feature>
<keyword evidence="6 8" id="KW-0472">Membrane</keyword>
<dbReference type="EMBL" id="BTSY01000002">
    <property type="protein sequence ID" value="GMT16988.1"/>
    <property type="molecule type" value="Genomic_DNA"/>
</dbReference>
<dbReference type="InterPro" id="IPR003439">
    <property type="entry name" value="ABC_transporter-like_ATP-bd"/>
</dbReference>
<evidence type="ECO:0000313" key="12">
    <source>
        <dbReference type="Proteomes" id="UP001432322"/>
    </source>
</evidence>
<evidence type="ECO:0008006" key="13">
    <source>
        <dbReference type="Google" id="ProtNLM"/>
    </source>
</evidence>
<organism evidence="11 12">
    <name type="scientific">Pristionchus fissidentatus</name>
    <dbReference type="NCBI Taxonomy" id="1538716"/>
    <lineage>
        <taxon>Eukaryota</taxon>
        <taxon>Metazoa</taxon>
        <taxon>Ecdysozoa</taxon>
        <taxon>Nematoda</taxon>
        <taxon>Chromadorea</taxon>
        <taxon>Rhabditida</taxon>
        <taxon>Rhabditina</taxon>
        <taxon>Diplogasteromorpha</taxon>
        <taxon>Diplogasteroidea</taxon>
        <taxon>Neodiplogasteridae</taxon>
        <taxon>Pristionchus</taxon>
    </lineage>
</organism>
<keyword evidence="4" id="KW-0067">ATP-binding</keyword>
<evidence type="ECO:0000313" key="11">
    <source>
        <dbReference type="EMBL" id="GMT16988.1"/>
    </source>
</evidence>